<gene>
    <name evidence="2" type="ORF">CHILSU_LOCUS4304</name>
</gene>
<protein>
    <submittedName>
        <fullName evidence="2">Uncharacterized protein</fullName>
    </submittedName>
</protein>
<keyword evidence="1" id="KW-0472">Membrane</keyword>
<keyword evidence="1" id="KW-1133">Transmembrane helix</keyword>
<evidence type="ECO:0000313" key="2">
    <source>
        <dbReference type="EMBL" id="CAH0401090.1"/>
    </source>
</evidence>
<evidence type="ECO:0000256" key="1">
    <source>
        <dbReference type="SAM" id="Phobius"/>
    </source>
</evidence>
<organism evidence="2 3">
    <name type="scientific">Chilo suppressalis</name>
    <name type="common">Asiatic rice borer moth</name>
    <dbReference type="NCBI Taxonomy" id="168631"/>
    <lineage>
        <taxon>Eukaryota</taxon>
        <taxon>Metazoa</taxon>
        <taxon>Ecdysozoa</taxon>
        <taxon>Arthropoda</taxon>
        <taxon>Hexapoda</taxon>
        <taxon>Insecta</taxon>
        <taxon>Pterygota</taxon>
        <taxon>Neoptera</taxon>
        <taxon>Endopterygota</taxon>
        <taxon>Lepidoptera</taxon>
        <taxon>Glossata</taxon>
        <taxon>Ditrysia</taxon>
        <taxon>Pyraloidea</taxon>
        <taxon>Crambidae</taxon>
        <taxon>Crambinae</taxon>
        <taxon>Chilo</taxon>
    </lineage>
</organism>
<feature type="transmembrane region" description="Helical" evidence="1">
    <location>
        <begin position="79"/>
        <end position="96"/>
    </location>
</feature>
<keyword evidence="3" id="KW-1185">Reference proteome</keyword>
<proteinExistence type="predicted"/>
<dbReference type="EMBL" id="OU963912">
    <property type="protein sequence ID" value="CAH0401090.1"/>
    <property type="molecule type" value="Genomic_DNA"/>
</dbReference>
<dbReference type="Proteomes" id="UP001153292">
    <property type="component" value="Chromosome 19"/>
</dbReference>
<name>A0ABN8B0C0_CHISP</name>
<keyword evidence="1" id="KW-0812">Transmembrane</keyword>
<sequence length="225" mass="25679">MSDTSSVQLRVLKMTFIWFEIRWGLRQLTRWTPGGRGVSTARLPVRRDPARGCDAHAGENAQHTLAMCWRQVSKLQKTFLIVLTYLTIYLLVSYALTPDTRMMFVRDEMRIGDKFAFVYVAARAPVFTDTEGAAVFQGCGNCYLTNNKGFLPISEYDAVLVHGDRSLLMDAAFMDPAKRYLLESSHECITSKFKKCRREPKITSFSSKESYDLCSLCESLLKKRL</sequence>
<accession>A0ABN8B0C0</accession>
<evidence type="ECO:0000313" key="3">
    <source>
        <dbReference type="Proteomes" id="UP001153292"/>
    </source>
</evidence>
<reference evidence="2" key="1">
    <citation type="submission" date="2021-12" db="EMBL/GenBank/DDBJ databases">
        <authorList>
            <person name="King R."/>
        </authorList>
    </citation>
    <scope>NUCLEOTIDE SEQUENCE</scope>
</reference>